<dbReference type="Pfam" id="PF12937">
    <property type="entry name" value="F-box-like"/>
    <property type="match status" value="1"/>
</dbReference>
<dbReference type="PANTHER" id="PTHR13382:SF67">
    <property type="entry name" value="SCF E3 UBIQUITIN LIGASE COMPLEX F-BOX PROTEIN POF2"/>
    <property type="match status" value="1"/>
</dbReference>
<dbReference type="InterPro" id="IPR050648">
    <property type="entry name" value="F-box_LRR-repeat"/>
</dbReference>
<feature type="compositionally biased region" description="Low complexity" evidence="2">
    <location>
        <begin position="587"/>
        <end position="602"/>
    </location>
</feature>
<dbReference type="InterPro" id="IPR001611">
    <property type="entry name" value="Leu-rich_rpt"/>
</dbReference>
<proteinExistence type="predicted"/>
<keyword evidence="1" id="KW-0833">Ubl conjugation pathway</keyword>
<dbReference type="Pfam" id="PF25372">
    <property type="entry name" value="DUF7885"/>
    <property type="match status" value="1"/>
</dbReference>
<dbReference type="InterPro" id="IPR006553">
    <property type="entry name" value="Leu-rich_rpt_Cys-con_subtyp"/>
</dbReference>
<evidence type="ECO:0000259" key="4">
    <source>
        <dbReference type="Pfam" id="PF25372"/>
    </source>
</evidence>
<dbReference type="InterPro" id="IPR057207">
    <property type="entry name" value="FBXL15_LRR"/>
</dbReference>
<keyword evidence="6" id="KW-1185">Reference proteome</keyword>
<dbReference type="InterPro" id="IPR032675">
    <property type="entry name" value="LRR_dom_sf"/>
</dbReference>
<gene>
    <name evidence="5" type="ORF">DEBURN_LOCUS3009</name>
</gene>
<reference evidence="5" key="1">
    <citation type="submission" date="2021-06" db="EMBL/GenBank/DDBJ databases">
        <authorList>
            <person name="Kallberg Y."/>
            <person name="Tangrot J."/>
            <person name="Rosling A."/>
        </authorList>
    </citation>
    <scope>NUCLEOTIDE SEQUENCE</scope>
    <source>
        <strain evidence="5">AZ414A</strain>
    </source>
</reference>
<feature type="domain" description="F-box" evidence="3">
    <location>
        <begin position="30"/>
        <end position="73"/>
    </location>
</feature>
<evidence type="ECO:0000256" key="2">
    <source>
        <dbReference type="SAM" id="MobiDB-lite"/>
    </source>
</evidence>
<evidence type="ECO:0000313" key="6">
    <source>
        <dbReference type="Proteomes" id="UP000789706"/>
    </source>
</evidence>
<protein>
    <submittedName>
        <fullName evidence="5">9070_t:CDS:1</fullName>
    </submittedName>
</protein>
<name>A0A9N8W0K8_9GLOM</name>
<dbReference type="OrthoDB" id="10257471at2759"/>
<dbReference type="SUPFAM" id="SSF81383">
    <property type="entry name" value="F-box domain"/>
    <property type="match status" value="1"/>
</dbReference>
<feature type="compositionally biased region" description="Basic and acidic residues" evidence="2">
    <location>
        <begin position="565"/>
        <end position="578"/>
    </location>
</feature>
<dbReference type="InterPro" id="IPR036047">
    <property type="entry name" value="F-box-like_dom_sf"/>
</dbReference>
<dbReference type="AlphaFoldDB" id="A0A9N8W0K8"/>
<dbReference type="SMART" id="SM00367">
    <property type="entry name" value="LRR_CC"/>
    <property type="match status" value="10"/>
</dbReference>
<comment type="caution">
    <text evidence="5">The sequence shown here is derived from an EMBL/GenBank/DDBJ whole genome shotgun (WGS) entry which is preliminary data.</text>
</comment>
<feature type="region of interest" description="Disordered" evidence="2">
    <location>
        <begin position="496"/>
        <end position="602"/>
    </location>
</feature>
<feature type="domain" description="F-box/LRR-repeat protein 15-like leucin rich repeat" evidence="4">
    <location>
        <begin position="109"/>
        <end position="281"/>
    </location>
</feature>
<evidence type="ECO:0000259" key="3">
    <source>
        <dbReference type="Pfam" id="PF12937"/>
    </source>
</evidence>
<evidence type="ECO:0000256" key="1">
    <source>
        <dbReference type="ARBA" id="ARBA00022786"/>
    </source>
</evidence>
<feature type="region of interest" description="Disordered" evidence="2">
    <location>
        <begin position="1"/>
        <end position="24"/>
    </location>
</feature>
<dbReference type="Gene3D" id="3.80.10.10">
    <property type="entry name" value="Ribonuclease Inhibitor"/>
    <property type="match status" value="2"/>
</dbReference>
<dbReference type="SUPFAM" id="SSF52047">
    <property type="entry name" value="RNI-like"/>
    <property type="match status" value="1"/>
</dbReference>
<organism evidence="5 6">
    <name type="scientific">Diversispora eburnea</name>
    <dbReference type="NCBI Taxonomy" id="1213867"/>
    <lineage>
        <taxon>Eukaryota</taxon>
        <taxon>Fungi</taxon>
        <taxon>Fungi incertae sedis</taxon>
        <taxon>Mucoromycota</taxon>
        <taxon>Glomeromycotina</taxon>
        <taxon>Glomeromycetes</taxon>
        <taxon>Diversisporales</taxon>
        <taxon>Diversisporaceae</taxon>
        <taxon>Diversispora</taxon>
    </lineage>
</organism>
<dbReference type="InterPro" id="IPR001810">
    <property type="entry name" value="F-box_dom"/>
</dbReference>
<dbReference type="EMBL" id="CAJVPK010000179">
    <property type="protein sequence ID" value="CAG8467874.1"/>
    <property type="molecule type" value="Genomic_DNA"/>
</dbReference>
<dbReference type="GO" id="GO:0005737">
    <property type="term" value="C:cytoplasm"/>
    <property type="evidence" value="ECO:0007669"/>
    <property type="project" value="TreeGrafter"/>
</dbReference>
<dbReference type="Proteomes" id="UP000789706">
    <property type="component" value="Unassembled WGS sequence"/>
</dbReference>
<evidence type="ECO:0000313" key="5">
    <source>
        <dbReference type="EMBL" id="CAG8467874.1"/>
    </source>
</evidence>
<accession>A0A9N8W0K8</accession>
<sequence>MSSEKNFPAQTVKQASPSQPTSNSLAKAATIPSELIFQIFKYVTSTTDLKSCILVCKSWCRCGVEQLWHKPVFTSNQSLFKLLFTLSRGSQTFPYSFLIRRLNFSFLGENITDQILSRLSSCERLERLTLGGCIRITDTGLLRLLEKADGLIALDVSDIENFTDAVLDLVGERCRRLQGLNVSSCKKVTDKGIMSVASRCRSLRRVLVVLAKNCPHLLELDLTNCNQITNGAIQPVFEHCTQLRELRLAYCTHLTDDSFIKTMPSIFEQLRVLDLTSCAHITDQAIHKIVHSAPKLRNLVLAKCGHITDEGVYYITRLGRHLHYLHLGHCSLITDHSITHLARHCTRLRYLDMACCTQLTDASVFELSHLPKLRRIGLVKCALITDQAIYALIENRAAAYTLERVHLSYCVNLTIPAISDLVSFCSRLTHLSLTGVPAFLRPEIQRYCRLPPKEFTPHQRQVFCVFSGKGVKELKNYLNGLHRCRVTSVVSNNDDDRVVQPEITGNADVDDSYDNSRGPRNIRHMGHDESPDVDEGGANNNARKNNAGENNTEENNIKENNANENNKDENSAVKKVENDVDQNAVENNDINTNNSSNTWTFG</sequence>
<feature type="compositionally biased region" description="Low complexity" evidence="2">
    <location>
        <begin position="536"/>
        <end position="564"/>
    </location>
</feature>
<dbReference type="Pfam" id="PF13516">
    <property type="entry name" value="LRR_6"/>
    <property type="match status" value="1"/>
</dbReference>
<dbReference type="PANTHER" id="PTHR13382">
    <property type="entry name" value="MITOCHONDRIAL ATP SYNTHASE COUPLING FACTOR B"/>
    <property type="match status" value="1"/>
</dbReference>